<evidence type="ECO:0000313" key="1">
    <source>
        <dbReference type="EMBL" id="KAH7959128.1"/>
    </source>
</evidence>
<comment type="caution">
    <text evidence="1">The sequence shown here is derived from an EMBL/GenBank/DDBJ whole genome shotgun (WGS) entry which is preliminary data.</text>
</comment>
<accession>A0ACB8D460</accession>
<keyword evidence="2" id="KW-1185">Reference proteome</keyword>
<gene>
    <name evidence="1" type="ORF">HPB49_008469</name>
</gene>
<sequence length="279" mass="30598">MLKGEKQDVPLDGADWARCLAVAPAWGAWVRRAFRAAEETRRRELKDEPQADATSWLWARDALTEAIKANCTIGRGYLLKRSIHALHRGRASQQGNALLALCALLEATTEHLQGLDTGARRQAARTHTAWVHALLDLVLECCGLSPSRQEPSERAGTLSFQWLLKLGENRKEFVCVCVCARVCAWGLLLFEATRNRTNCCIGSSWTLKVGGVTDPLTSDREPSSLQSPPPYQRLAATVVAAPFILAPAAWPADPAVSCPIRLEFGIATTTKATTPIYQR</sequence>
<dbReference type="Proteomes" id="UP000821865">
    <property type="component" value="Chromosome 3"/>
</dbReference>
<evidence type="ECO:0000313" key="2">
    <source>
        <dbReference type="Proteomes" id="UP000821865"/>
    </source>
</evidence>
<organism evidence="1 2">
    <name type="scientific">Dermacentor silvarum</name>
    <name type="common">Tick</name>
    <dbReference type="NCBI Taxonomy" id="543639"/>
    <lineage>
        <taxon>Eukaryota</taxon>
        <taxon>Metazoa</taxon>
        <taxon>Ecdysozoa</taxon>
        <taxon>Arthropoda</taxon>
        <taxon>Chelicerata</taxon>
        <taxon>Arachnida</taxon>
        <taxon>Acari</taxon>
        <taxon>Parasitiformes</taxon>
        <taxon>Ixodida</taxon>
        <taxon>Ixodoidea</taxon>
        <taxon>Ixodidae</taxon>
        <taxon>Rhipicephalinae</taxon>
        <taxon>Dermacentor</taxon>
    </lineage>
</organism>
<reference evidence="1" key="1">
    <citation type="submission" date="2020-05" db="EMBL/GenBank/DDBJ databases">
        <title>Large-scale comparative analyses of tick genomes elucidate their genetic diversity and vector capacities.</title>
        <authorList>
            <person name="Jia N."/>
            <person name="Wang J."/>
            <person name="Shi W."/>
            <person name="Du L."/>
            <person name="Sun Y."/>
            <person name="Zhan W."/>
            <person name="Jiang J."/>
            <person name="Wang Q."/>
            <person name="Zhang B."/>
            <person name="Ji P."/>
            <person name="Sakyi L.B."/>
            <person name="Cui X."/>
            <person name="Yuan T."/>
            <person name="Jiang B."/>
            <person name="Yang W."/>
            <person name="Lam T.T.-Y."/>
            <person name="Chang Q."/>
            <person name="Ding S."/>
            <person name="Wang X."/>
            <person name="Zhu J."/>
            <person name="Ruan X."/>
            <person name="Zhao L."/>
            <person name="Wei J."/>
            <person name="Que T."/>
            <person name="Du C."/>
            <person name="Cheng J."/>
            <person name="Dai P."/>
            <person name="Han X."/>
            <person name="Huang E."/>
            <person name="Gao Y."/>
            <person name="Liu J."/>
            <person name="Shao H."/>
            <person name="Ye R."/>
            <person name="Li L."/>
            <person name="Wei W."/>
            <person name="Wang X."/>
            <person name="Wang C."/>
            <person name="Yang T."/>
            <person name="Huo Q."/>
            <person name="Li W."/>
            <person name="Guo W."/>
            <person name="Chen H."/>
            <person name="Zhou L."/>
            <person name="Ni X."/>
            <person name="Tian J."/>
            <person name="Zhou Y."/>
            <person name="Sheng Y."/>
            <person name="Liu T."/>
            <person name="Pan Y."/>
            <person name="Xia L."/>
            <person name="Li J."/>
            <person name="Zhao F."/>
            <person name="Cao W."/>
        </authorList>
    </citation>
    <scope>NUCLEOTIDE SEQUENCE</scope>
    <source>
        <strain evidence="1">Dsil-2018</strain>
    </source>
</reference>
<name>A0ACB8D460_DERSI</name>
<dbReference type="EMBL" id="CM023472">
    <property type="protein sequence ID" value="KAH7959128.1"/>
    <property type="molecule type" value="Genomic_DNA"/>
</dbReference>
<protein>
    <submittedName>
        <fullName evidence="1">Uncharacterized protein</fullName>
    </submittedName>
</protein>
<proteinExistence type="predicted"/>